<dbReference type="InterPro" id="IPR050679">
    <property type="entry name" value="Bact_HTH_transcr_reg"/>
</dbReference>
<dbReference type="PANTHER" id="PTHR44846">
    <property type="entry name" value="MANNOSYL-D-GLYCERATE TRANSPORT/METABOLISM SYSTEM REPRESSOR MNGR-RELATED"/>
    <property type="match status" value="1"/>
</dbReference>
<organism evidence="4 5">
    <name type="scientific">Eubacterium ramulus</name>
    <dbReference type="NCBI Taxonomy" id="39490"/>
    <lineage>
        <taxon>Bacteria</taxon>
        <taxon>Bacillati</taxon>
        <taxon>Bacillota</taxon>
        <taxon>Clostridia</taxon>
        <taxon>Eubacteriales</taxon>
        <taxon>Eubacteriaceae</taxon>
        <taxon>Eubacterium</taxon>
    </lineage>
</organism>
<dbReference type="OrthoDB" id="1771589at2"/>
<dbReference type="Proteomes" id="UP000095492">
    <property type="component" value="Unassembled WGS sequence"/>
</dbReference>
<dbReference type="SMART" id="SM00866">
    <property type="entry name" value="UTRA"/>
    <property type="match status" value="1"/>
</dbReference>
<dbReference type="SUPFAM" id="SSF46785">
    <property type="entry name" value="Winged helix' DNA-binding domain"/>
    <property type="match status" value="1"/>
</dbReference>
<dbReference type="Pfam" id="PF07702">
    <property type="entry name" value="UTRA"/>
    <property type="match status" value="1"/>
</dbReference>
<dbReference type="AlphaFoldDB" id="A0A173SHN4"/>
<dbReference type="STRING" id="39490.ERS852448_00946"/>
<reference evidence="4 5" key="1">
    <citation type="submission" date="2015-09" db="EMBL/GenBank/DDBJ databases">
        <authorList>
            <consortium name="Pathogen Informatics"/>
        </authorList>
    </citation>
    <scope>NUCLEOTIDE SEQUENCE [LARGE SCALE GENOMIC DNA]</scope>
    <source>
        <strain evidence="4 5">2789STDY5608891</strain>
    </source>
</reference>
<dbReference type="InterPro" id="IPR036388">
    <property type="entry name" value="WH-like_DNA-bd_sf"/>
</dbReference>
<dbReference type="PANTHER" id="PTHR44846:SF1">
    <property type="entry name" value="MANNOSYL-D-GLYCERATE TRANSPORT_METABOLISM SYSTEM REPRESSOR MNGR-RELATED"/>
    <property type="match status" value="1"/>
</dbReference>
<dbReference type="GO" id="GO:0003677">
    <property type="term" value="F:DNA binding"/>
    <property type="evidence" value="ECO:0007669"/>
    <property type="project" value="UniProtKB-KW"/>
</dbReference>
<gene>
    <name evidence="4" type="primary">mngR</name>
    <name evidence="4" type="ORF">ERS852448_00946</name>
</gene>
<dbReference type="Gene3D" id="3.40.1410.10">
    <property type="entry name" value="Chorismate lyase-like"/>
    <property type="match status" value="1"/>
</dbReference>
<evidence type="ECO:0000313" key="4">
    <source>
        <dbReference type="EMBL" id="CUM89327.1"/>
    </source>
</evidence>
<dbReference type="CDD" id="cd07377">
    <property type="entry name" value="WHTH_GntR"/>
    <property type="match status" value="1"/>
</dbReference>
<dbReference type="Gene3D" id="1.10.10.10">
    <property type="entry name" value="Winged helix-like DNA-binding domain superfamily/Winged helix DNA-binding domain"/>
    <property type="match status" value="1"/>
</dbReference>
<dbReference type="EMBL" id="CYYA01000005">
    <property type="protein sequence ID" value="CUM89327.1"/>
    <property type="molecule type" value="Genomic_DNA"/>
</dbReference>
<dbReference type="InterPro" id="IPR011663">
    <property type="entry name" value="UTRA"/>
</dbReference>
<name>A0A173SHN4_EUBRA</name>
<evidence type="ECO:0000256" key="1">
    <source>
        <dbReference type="ARBA" id="ARBA00023015"/>
    </source>
</evidence>
<keyword evidence="3" id="KW-0804">Transcription</keyword>
<dbReference type="InterPro" id="IPR000524">
    <property type="entry name" value="Tscrpt_reg_HTH_GntR"/>
</dbReference>
<dbReference type="InterPro" id="IPR028978">
    <property type="entry name" value="Chorismate_lyase_/UTRA_dom_sf"/>
</dbReference>
<dbReference type="SUPFAM" id="SSF64288">
    <property type="entry name" value="Chorismate lyase-like"/>
    <property type="match status" value="1"/>
</dbReference>
<dbReference type="SMART" id="SM00345">
    <property type="entry name" value="HTH_GNTR"/>
    <property type="match status" value="1"/>
</dbReference>
<dbReference type="InterPro" id="IPR036390">
    <property type="entry name" value="WH_DNA-bd_sf"/>
</dbReference>
<dbReference type="RefSeq" id="WP_021739491.1">
    <property type="nucleotide sequence ID" value="NZ_CBCTYR010000008.1"/>
</dbReference>
<evidence type="ECO:0000313" key="5">
    <source>
        <dbReference type="Proteomes" id="UP000095492"/>
    </source>
</evidence>
<dbReference type="GO" id="GO:0045892">
    <property type="term" value="P:negative regulation of DNA-templated transcription"/>
    <property type="evidence" value="ECO:0007669"/>
    <property type="project" value="TreeGrafter"/>
</dbReference>
<accession>A0A173SHN4</accession>
<dbReference type="PRINTS" id="PR00035">
    <property type="entry name" value="HTHGNTR"/>
</dbReference>
<dbReference type="GeneID" id="97390276"/>
<protein>
    <submittedName>
        <fullName evidence="4">DNA-binding transcriptional regulator FrlR</fullName>
    </submittedName>
</protein>
<sequence length="244" mass="28593">MRKNLLTMDVILAKEIIYMLKNEGYHPGDRLPSERFLAEHFHVQRPTIRNALAQLVREHYLFSQERLGYFVAPDRIKISTHTCTDNFDPGERCPNIRWQPYSFEEILVDKRLSGKMLIPEQTPVYKILFIYYENDTPLCLDYSYTPIDIYPGLTAEILGSRPILNVLQTDLQIPILKSNQRVTLIYTNEEESSLLQTAPGSPMMKYKGLVYDDTGRLIHFFEDIMKIDDFAFIRDAEMEESWNN</sequence>
<keyword evidence="2 4" id="KW-0238">DNA-binding</keyword>
<proteinExistence type="predicted"/>
<keyword evidence="1" id="KW-0805">Transcription regulation</keyword>
<dbReference type="PROSITE" id="PS50949">
    <property type="entry name" value="HTH_GNTR"/>
    <property type="match status" value="1"/>
</dbReference>
<evidence type="ECO:0000256" key="2">
    <source>
        <dbReference type="ARBA" id="ARBA00023125"/>
    </source>
</evidence>
<dbReference type="GO" id="GO:0003700">
    <property type="term" value="F:DNA-binding transcription factor activity"/>
    <property type="evidence" value="ECO:0007669"/>
    <property type="project" value="InterPro"/>
</dbReference>
<dbReference type="Pfam" id="PF00392">
    <property type="entry name" value="GntR"/>
    <property type="match status" value="1"/>
</dbReference>
<evidence type="ECO:0000256" key="3">
    <source>
        <dbReference type="ARBA" id="ARBA00023163"/>
    </source>
</evidence>